<dbReference type="OrthoDB" id="8590313at2"/>
<dbReference type="Proteomes" id="UP000310016">
    <property type="component" value="Unassembled WGS sequence"/>
</dbReference>
<name>A0A4U0PFI8_9NEIS</name>
<keyword evidence="2" id="KW-1185">Reference proteome</keyword>
<accession>A0A4U0PFI8</accession>
<sequence>MTFQSILNARAGWGKLLTKLAVAGLLLGGVYGQASAANLGTCTGILTTTFSPAITDVEQDVTATVSSTYVLCTSLLPVFIGTGTGTATNQLKGSKCAQITTPTSTFGDKTIVYSDGAGSTLAGSGATVARVDLGTSYAVTRTSTVLSGEFAGANAVETALVLKTSLASCSTATPLAQTSGATTLQFVSVP</sequence>
<protein>
    <submittedName>
        <fullName evidence="1">Uncharacterized protein</fullName>
    </submittedName>
</protein>
<evidence type="ECO:0000313" key="2">
    <source>
        <dbReference type="Proteomes" id="UP000310016"/>
    </source>
</evidence>
<comment type="caution">
    <text evidence="1">The sequence shown here is derived from an EMBL/GenBank/DDBJ whole genome shotgun (WGS) entry which is preliminary data.</text>
</comment>
<gene>
    <name evidence="1" type="ORF">FAZ21_17170</name>
</gene>
<proteinExistence type="predicted"/>
<organism evidence="1 2">
    <name type="scientific">Chitiniphilus eburneus</name>
    <dbReference type="NCBI Taxonomy" id="2571148"/>
    <lineage>
        <taxon>Bacteria</taxon>
        <taxon>Pseudomonadati</taxon>
        <taxon>Pseudomonadota</taxon>
        <taxon>Betaproteobacteria</taxon>
        <taxon>Neisseriales</taxon>
        <taxon>Chitinibacteraceae</taxon>
        <taxon>Chitiniphilus</taxon>
    </lineage>
</organism>
<dbReference type="EMBL" id="SUMF01000031">
    <property type="protein sequence ID" value="TJZ66681.1"/>
    <property type="molecule type" value="Genomic_DNA"/>
</dbReference>
<evidence type="ECO:0000313" key="1">
    <source>
        <dbReference type="EMBL" id="TJZ66681.1"/>
    </source>
</evidence>
<dbReference type="AlphaFoldDB" id="A0A4U0PFI8"/>
<reference evidence="1 2" key="1">
    <citation type="submission" date="2019-04" db="EMBL/GenBank/DDBJ databases">
        <title>Chitiniphilus eburnea sp. nov., a novel chitinolytic bacterium isolated from aquaculture sludge.</title>
        <authorList>
            <person name="Sheng M."/>
        </authorList>
    </citation>
    <scope>NUCLEOTIDE SEQUENCE [LARGE SCALE GENOMIC DNA]</scope>
    <source>
        <strain evidence="1 2">HX-2-15</strain>
    </source>
</reference>